<dbReference type="EMBL" id="KN832873">
    <property type="protein sequence ID" value="KIN03333.1"/>
    <property type="molecule type" value="Genomic_DNA"/>
</dbReference>
<dbReference type="Gene3D" id="3.90.180.10">
    <property type="entry name" value="Medium-chain alcohol dehydrogenases, catalytic domain"/>
    <property type="match status" value="1"/>
</dbReference>
<name>A0A0C3DMT0_OIDMZ</name>
<evidence type="ECO:0000259" key="1">
    <source>
        <dbReference type="SMART" id="SM00829"/>
    </source>
</evidence>
<evidence type="ECO:0000313" key="2">
    <source>
        <dbReference type="EMBL" id="KIN03333.1"/>
    </source>
</evidence>
<dbReference type="Pfam" id="PF13602">
    <property type="entry name" value="ADH_zinc_N_2"/>
    <property type="match status" value="1"/>
</dbReference>
<evidence type="ECO:0000313" key="3">
    <source>
        <dbReference type="Proteomes" id="UP000054321"/>
    </source>
</evidence>
<proteinExistence type="predicted"/>
<feature type="domain" description="Enoyl reductase (ER)" evidence="1">
    <location>
        <begin position="11"/>
        <end position="329"/>
    </location>
</feature>
<dbReference type="PANTHER" id="PTHR11695:SF294">
    <property type="entry name" value="RETICULON-4-INTERACTING PROTEIN 1, MITOCHONDRIAL"/>
    <property type="match status" value="1"/>
</dbReference>
<dbReference type="STRING" id="913774.A0A0C3DMT0"/>
<sequence length="335" mass="35281">MKAWQVLSPGSVEDKLTLVDHEPQPSRPLQAGELLVQVVSAGINPADYKVPGLGIAARAITTFPKTLGMDLSGRVVSVGEGVTDLNVGDNVLARLDPTQAPGSLSEYVIVPRDGYALLPKEFDLDLAAGAPTTALTAYQSIKPYVKAGDKIFINGGSGGTGTFGIQIAKILGCYVTVSCSTSKATLCKELGADEIIDYKTADVTEALKKSGHTYSHVVDNVGNSPPNLYSLSSAFLLPEAKYVFVGGAVSLRSAANLASSLLRPAVLGGGKNKFVMYVTKNRHDDLVQIAQWMGEGKLKTVMDSCFDFADVAKAFAHLKKGTSAGKVVVHVAPRQ</sequence>
<protein>
    <recommendedName>
        <fullName evidence="1">Enoyl reductase (ER) domain-containing protein</fullName>
    </recommendedName>
</protein>
<dbReference type="FunCoup" id="A0A0C3DMT0">
    <property type="interactions" value="75"/>
</dbReference>
<dbReference type="SUPFAM" id="SSF50129">
    <property type="entry name" value="GroES-like"/>
    <property type="match status" value="1"/>
</dbReference>
<dbReference type="InterPro" id="IPR050700">
    <property type="entry name" value="YIM1/Zinc_Alcohol_DH_Fams"/>
</dbReference>
<dbReference type="SMART" id="SM00829">
    <property type="entry name" value="PKS_ER"/>
    <property type="match status" value="1"/>
</dbReference>
<reference evidence="3" key="2">
    <citation type="submission" date="2015-01" db="EMBL/GenBank/DDBJ databases">
        <title>Evolutionary Origins and Diversification of the Mycorrhizal Mutualists.</title>
        <authorList>
            <consortium name="DOE Joint Genome Institute"/>
            <consortium name="Mycorrhizal Genomics Consortium"/>
            <person name="Kohler A."/>
            <person name="Kuo A."/>
            <person name="Nagy L.G."/>
            <person name="Floudas D."/>
            <person name="Copeland A."/>
            <person name="Barry K.W."/>
            <person name="Cichocki N."/>
            <person name="Veneault-Fourrey C."/>
            <person name="LaButti K."/>
            <person name="Lindquist E.A."/>
            <person name="Lipzen A."/>
            <person name="Lundell T."/>
            <person name="Morin E."/>
            <person name="Murat C."/>
            <person name="Riley R."/>
            <person name="Ohm R."/>
            <person name="Sun H."/>
            <person name="Tunlid A."/>
            <person name="Henrissat B."/>
            <person name="Grigoriev I.V."/>
            <person name="Hibbett D.S."/>
            <person name="Martin F."/>
        </authorList>
    </citation>
    <scope>NUCLEOTIDE SEQUENCE [LARGE SCALE GENOMIC DNA]</scope>
    <source>
        <strain evidence="3">Zn</strain>
    </source>
</reference>
<dbReference type="PANTHER" id="PTHR11695">
    <property type="entry name" value="ALCOHOL DEHYDROGENASE RELATED"/>
    <property type="match status" value="1"/>
</dbReference>
<dbReference type="Gene3D" id="3.40.50.720">
    <property type="entry name" value="NAD(P)-binding Rossmann-like Domain"/>
    <property type="match status" value="1"/>
</dbReference>
<reference evidence="2 3" key="1">
    <citation type="submission" date="2014-04" db="EMBL/GenBank/DDBJ databases">
        <authorList>
            <consortium name="DOE Joint Genome Institute"/>
            <person name="Kuo A."/>
            <person name="Martino E."/>
            <person name="Perotto S."/>
            <person name="Kohler A."/>
            <person name="Nagy L.G."/>
            <person name="Floudas D."/>
            <person name="Copeland A."/>
            <person name="Barry K.W."/>
            <person name="Cichocki N."/>
            <person name="Veneault-Fourrey C."/>
            <person name="LaButti K."/>
            <person name="Lindquist E.A."/>
            <person name="Lipzen A."/>
            <person name="Lundell T."/>
            <person name="Morin E."/>
            <person name="Murat C."/>
            <person name="Sun H."/>
            <person name="Tunlid A."/>
            <person name="Henrissat B."/>
            <person name="Grigoriev I.V."/>
            <person name="Hibbett D.S."/>
            <person name="Martin F."/>
            <person name="Nordberg H.P."/>
            <person name="Cantor M.N."/>
            <person name="Hua S.X."/>
        </authorList>
    </citation>
    <scope>NUCLEOTIDE SEQUENCE [LARGE SCALE GENOMIC DNA]</scope>
    <source>
        <strain evidence="2 3">Zn</strain>
    </source>
</reference>
<dbReference type="SUPFAM" id="SSF51735">
    <property type="entry name" value="NAD(P)-binding Rossmann-fold domains"/>
    <property type="match status" value="1"/>
</dbReference>
<dbReference type="CDD" id="cd08267">
    <property type="entry name" value="MDR1"/>
    <property type="match status" value="1"/>
</dbReference>
<gene>
    <name evidence="2" type="ORF">OIDMADRAFT_117349</name>
</gene>
<dbReference type="GO" id="GO:0005739">
    <property type="term" value="C:mitochondrion"/>
    <property type="evidence" value="ECO:0007669"/>
    <property type="project" value="TreeGrafter"/>
</dbReference>
<dbReference type="HOGENOM" id="CLU_026673_3_3_1"/>
<dbReference type="InterPro" id="IPR036291">
    <property type="entry name" value="NAD(P)-bd_dom_sf"/>
</dbReference>
<dbReference type="InParanoid" id="A0A0C3DMT0"/>
<dbReference type="AlphaFoldDB" id="A0A0C3DMT0"/>
<dbReference type="InterPro" id="IPR011032">
    <property type="entry name" value="GroES-like_sf"/>
</dbReference>
<dbReference type="GO" id="GO:0016491">
    <property type="term" value="F:oxidoreductase activity"/>
    <property type="evidence" value="ECO:0007669"/>
    <property type="project" value="InterPro"/>
</dbReference>
<dbReference type="InterPro" id="IPR013154">
    <property type="entry name" value="ADH-like_N"/>
</dbReference>
<dbReference type="InterPro" id="IPR020843">
    <property type="entry name" value="ER"/>
</dbReference>
<organism evidence="2 3">
    <name type="scientific">Oidiodendron maius (strain Zn)</name>
    <dbReference type="NCBI Taxonomy" id="913774"/>
    <lineage>
        <taxon>Eukaryota</taxon>
        <taxon>Fungi</taxon>
        <taxon>Dikarya</taxon>
        <taxon>Ascomycota</taxon>
        <taxon>Pezizomycotina</taxon>
        <taxon>Leotiomycetes</taxon>
        <taxon>Leotiomycetes incertae sedis</taxon>
        <taxon>Myxotrichaceae</taxon>
        <taxon>Oidiodendron</taxon>
    </lineage>
</organism>
<keyword evidence="3" id="KW-1185">Reference proteome</keyword>
<dbReference type="Proteomes" id="UP000054321">
    <property type="component" value="Unassembled WGS sequence"/>
</dbReference>
<accession>A0A0C3DMT0</accession>
<dbReference type="OrthoDB" id="201656at2759"/>
<dbReference type="Pfam" id="PF08240">
    <property type="entry name" value="ADH_N"/>
    <property type="match status" value="1"/>
</dbReference>